<organism evidence="1 2">
    <name type="scientific">Datura stramonium</name>
    <name type="common">Jimsonweed</name>
    <name type="synonym">Common thornapple</name>
    <dbReference type="NCBI Taxonomy" id="4076"/>
    <lineage>
        <taxon>Eukaryota</taxon>
        <taxon>Viridiplantae</taxon>
        <taxon>Streptophyta</taxon>
        <taxon>Embryophyta</taxon>
        <taxon>Tracheophyta</taxon>
        <taxon>Spermatophyta</taxon>
        <taxon>Magnoliopsida</taxon>
        <taxon>eudicotyledons</taxon>
        <taxon>Gunneridae</taxon>
        <taxon>Pentapetalae</taxon>
        <taxon>asterids</taxon>
        <taxon>lamiids</taxon>
        <taxon>Solanales</taxon>
        <taxon>Solanaceae</taxon>
        <taxon>Solanoideae</taxon>
        <taxon>Datureae</taxon>
        <taxon>Datura</taxon>
    </lineage>
</organism>
<accession>A0ABS8VAA9</accession>
<proteinExistence type="predicted"/>
<dbReference type="Proteomes" id="UP000823775">
    <property type="component" value="Unassembled WGS sequence"/>
</dbReference>
<evidence type="ECO:0000313" key="1">
    <source>
        <dbReference type="EMBL" id="MCD9644141.1"/>
    </source>
</evidence>
<gene>
    <name evidence="1" type="ORF">HAX54_032157</name>
</gene>
<name>A0ABS8VAA9_DATST</name>
<feature type="non-terminal residue" evidence="1">
    <location>
        <position position="1"/>
    </location>
</feature>
<keyword evidence="2" id="KW-1185">Reference proteome</keyword>
<protein>
    <submittedName>
        <fullName evidence="1">Uncharacterized protein</fullName>
    </submittedName>
</protein>
<comment type="caution">
    <text evidence="1">The sequence shown here is derived from an EMBL/GenBank/DDBJ whole genome shotgun (WGS) entry which is preliminary data.</text>
</comment>
<sequence>VNMVEISLKRAIKEGSELWNNFGGITGQNQVGALVGVVHQSPNIKLAKHFSSRILA</sequence>
<reference evidence="1 2" key="1">
    <citation type="journal article" date="2021" name="BMC Genomics">
        <title>Datura genome reveals duplications of psychoactive alkaloid biosynthetic genes and high mutation rate following tissue culture.</title>
        <authorList>
            <person name="Rajewski A."/>
            <person name="Carter-House D."/>
            <person name="Stajich J."/>
            <person name="Litt A."/>
        </authorList>
    </citation>
    <scope>NUCLEOTIDE SEQUENCE [LARGE SCALE GENOMIC DNA]</scope>
    <source>
        <strain evidence="1">AR-01</strain>
    </source>
</reference>
<dbReference type="EMBL" id="JACEIK010004091">
    <property type="protein sequence ID" value="MCD9644141.1"/>
    <property type="molecule type" value="Genomic_DNA"/>
</dbReference>
<evidence type="ECO:0000313" key="2">
    <source>
        <dbReference type="Proteomes" id="UP000823775"/>
    </source>
</evidence>